<dbReference type="GO" id="GO:0004843">
    <property type="term" value="F:cysteine-type deubiquitinase activity"/>
    <property type="evidence" value="ECO:0000318"/>
    <property type="project" value="GO_Central"/>
</dbReference>
<evidence type="ECO:0000256" key="4">
    <source>
        <dbReference type="ARBA" id="ARBA00012759"/>
    </source>
</evidence>
<evidence type="ECO:0000259" key="18">
    <source>
        <dbReference type="PROSITE" id="PS50957"/>
    </source>
</evidence>
<dbReference type="PaxDb" id="9796-ENSECAP00000036258"/>
<dbReference type="GO" id="GO:0016579">
    <property type="term" value="P:protein deubiquitination"/>
    <property type="evidence" value="ECO:0007669"/>
    <property type="project" value="InterPro"/>
</dbReference>
<dbReference type="GO" id="GO:0005737">
    <property type="term" value="C:cytoplasm"/>
    <property type="evidence" value="ECO:0007669"/>
    <property type="project" value="UniProtKB-SubCell"/>
</dbReference>
<reference evidence="19 20" key="1">
    <citation type="journal article" date="2009" name="Science">
        <title>Genome sequence, comparative analysis, and population genetics of the domestic horse.</title>
        <authorList>
            <consortium name="Broad Institute Genome Sequencing Platform"/>
            <consortium name="Broad Institute Whole Genome Assembly Team"/>
            <person name="Wade C.M."/>
            <person name="Giulotto E."/>
            <person name="Sigurdsson S."/>
            <person name="Zoli M."/>
            <person name="Gnerre S."/>
            <person name="Imsland F."/>
            <person name="Lear T.L."/>
            <person name="Adelson D.L."/>
            <person name="Bailey E."/>
            <person name="Bellone R.R."/>
            <person name="Bloecker H."/>
            <person name="Distl O."/>
            <person name="Edgar R.C."/>
            <person name="Garber M."/>
            <person name="Leeb T."/>
            <person name="Mauceli E."/>
            <person name="MacLeod J.N."/>
            <person name="Penedo M.C.T."/>
            <person name="Raison J.M."/>
            <person name="Sharpe T."/>
            <person name="Vogel J."/>
            <person name="Andersson L."/>
            <person name="Antczak D.F."/>
            <person name="Biagi T."/>
            <person name="Binns M.M."/>
            <person name="Chowdhary B.P."/>
            <person name="Coleman S.J."/>
            <person name="Della Valle G."/>
            <person name="Fryc S."/>
            <person name="Guerin G."/>
            <person name="Hasegawa T."/>
            <person name="Hill E.W."/>
            <person name="Jurka J."/>
            <person name="Kiialainen A."/>
            <person name="Lindgren G."/>
            <person name="Liu J."/>
            <person name="Magnani E."/>
            <person name="Mickelson J.R."/>
            <person name="Murray J."/>
            <person name="Nergadze S.G."/>
            <person name="Onofrio R."/>
            <person name="Pedroni S."/>
            <person name="Piras M.F."/>
            <person name="Raudsepp T."/>
            <person name="Rocchi M."/>
            <person name="Roeed K.H."/>
            <person name="Ryder O.A."/>
            <person name="Searle S."/>
            <person name="Skow L."/>
            <person name="Swinburne J.E."/>
            <person name="Syvaenen A.C."/>
            <person name="Tozaki T."/>
            <person name="Valberg S.J."/>
            <person name="Vaudin M."/>
            <person name="White J.R."/>
            <person name="Zody M.C."/>
            <person name="Lander E.S."/>
            <person name="Lindblad-Toh K."/>
        </authorList>
    </citation>
    <scope>NUCLEOTIDE SEQUENCE [LARGE SCALE GENOMIC DNA]</scope>
    <source>
        <strain evidence="19 20">Thoroughbred</strain>
    </source>
</reference>
<evidence type="ECO:0000256" key="3">
    <source>
        <dbReference type="ARBA" id="ARBA00004496"/>
    </source>
</evidence>
<keyword evidence="7" id="KW-0597">Phosphoprotein</keyword>
<evidence type="ECO:0000256" key="10">
    <source>
        <dbReference type="ARBA" id="ARBA00022801"/>
    </source>
</evidence>
<comment type="function">
    <text evidence="13">Deubiquitinates monoubiquitinated probes (in vitro). When ubiquitinated, cleaves 'Lys-63'-linked and 'Lys-48'-linked poly-ubiquitin chains (in vitro), hence may act as a deubiquitinating enzyme. May increase macropinocytosis and suppress clathrin- and caveolae-mediated endocytosis. May enhance membrane dynamics and cell motility independently of its catalytic activity.</text>
</comment>
<dbReference type="PANTHER" id="PTHR13291:SF1">
    <property type="entry name" value="JOSEPHIN-1"/>
    <property type="match status" value="1"/>
</dbReference>
<evidence type="ECO:0000256" key="6">
    <source>
        <dbReference type="ARBA" id="ARBA00022490"/>
    </source>
</evidence>
<keyword evidence="9" id="KW-0833">Ubl conjugation pathway</keyword>
<evidence type="ECO:0000256" key="17">
    <source>
        <dbReference type="PROSITE-ProRule" id="PRU00331"/>
    </source>
</evidence>
<evidence type="ECO:0000256" key="12">
    <source>
        <dbReference type="ARBA" id="ARBA00023136"/>
    </source>
</evidence>
<comment type="catalytic activity">
    <reaction evidence="1">
        <text>Thiol-dependent hydrolysis of ester, thioester, amide, peptide and isopeptide bonds formed by the C-terminal Gly of ubiquitin (a 76-residue protein attached to proteins as an intracellular targeting signal).</text>
        <dbReference type="EC" id="3.4.19.12"/>
    </reaction>
</comment>
<dbReference type="Gene3D" id="3.90.70.40">
    <property type="match status" value="1"/>
</dbReference>
<comment type="subcellular location">
    <subcellularLocation>
        <location evidence="2">Cell membrane</location>
    </subcellularLocation>
    <subcellularLocation>
        <location evidence="3">Cytoplasm</location>
    </subcellularLocation>
</comment>
<evidence type="ECO:0000256" key="5">
    <source>
        <dbReference type="ARBA" id="ARBA00022475"/>
    </source>
</evidence>
<dbReference type="PANTHER" id="PTHR13291">
    <property type="entry name" value="JOSEPHIN 1, 2"/>
    <property type="match status" value="1"/>
</dbReference>
<proteinExistence type="predicted"/>
<evidence type="ECO:0000313" key="20">
    <source>
        <dbReference type="Proteomes" id="UP000002281"/>
    </source>
</evidence>
<evidence type="ECO:0000256" key="9">
    <source>
        <dbReference type="ARBA" id="ARBA00022786"/>
    </source>
</evidence>
<feature type="active site" evidence="17">
    <location>
        <position position="121"/>
    </location>
</feature>
<dbReference type="FunFam" id="3.90.70.40:FF:000002">
    <property type="entry name" value="josephin-1 isoform X2"/>
    <property type="match status" value="1"/>
</dbReference>
<dbReference type="Ensembl" id="ENSECAT00000018942.3">
    <property type="protein sequence ID" value="ENSECAP00000036258.2"/>
    <property type="gene ID" value="ENSECAG00000017889.3"/>
</dbReference>
<dbReference type="EC" id="3.4.19.12" evidence="4"/>
<evidence type="ECO:0000256" key="11">
    <source>
        <dbReference type="ARBA" id="ARBA00022843"/>
    </source>
</evidence>
<dbReference type="InterPro" id="IPR006155">
    <property type="entry name" value="Josephin"/>
</dbReference>
<sequence length="184" mass="20881">MPATVLSTLLDYLIEAPYPPKSTMRNSTGKLCAPRALSNIFQDNAFTRETLQEICQSMLGDGNYDVNIIMAALQTKGYEAVWWDKRRDVSAIALANVVGFVMNLPSSPCWAPRKLPLQRQHWICAQEVGGAYYNLNSKRKVPKWTGGESEPRKFLEHHLQGKNYELLLVVTEEVEAHQSWRTDV</sequence>
<keyword evidence="12" id="KW-0472">Membrane</keyword>
<keyword evidence="8" id="KW-0645">Protease</keyword>
<keyword evidence="5" id="KW-1003">Cell membrane</keyword>
<keyword evidence="20" id="KW-1185">Reference proteome</keyword>
<evidence type="ECO:0000256" key="16">
    <source>
        <dbReference type="ARBA" id="ARBA00042189"/>
    </source>
</evidence>
<feature type="domain" description="Josephin" evidence="18">
    <location>
        <begin position="19"/>
        <end position="184"/>
    </location>
</feature>
<comment type="subunit">
    <text evidence="14">Interacts with beta-actin/ACTB.</text>
</comment>
<keyword evidence="6" id="KW-0963">Cytoplasm</keyword>
<evidence type="ECO:0000256" key="13">
    <source>
        <dbReference type="ARBA" id="ARBA00037708"/>
    </source>
</evidence>
<evidence type="ECO:0000256" key="8">
    <source>
        <dbReference type="ARBA" id="ARBA00022670"/>
    </source>
</evidence>
<protein>
    <recommendedName>
        <fullName evidence="15">Josephin-1</fullName>
        <ecNumber evidence="4">3.4.19.12</ecNumber>
    </recommendedName>
    <alternativeName>
        <fullName evidence="16">Josephin domain-containing protein 1</fullName>
    </alternativeName>
</protein>
<evidence type="ECO:0000256" key="14">
    <source>
        <dbReference type="ARBA" id="ARBA00038710"/>
    </source>
</evidence>
<organism evidence="19 20">
    <name type="scientific">Equus caballus</name>
    <name type="common">Horse</name>
    <dbReference type="NCBI Taxonomy" id="9796"/>
    <lineage>
        <taxon>Eukaryota</taxon>
        <taxon>Metazoa</taxon>
        <taxon>Chordata</taxon>
        <taxon>Craniata</taxon>
        <taxon>Vertebrata</taxon>
        <taxon>Euteleostomi</taxon>
        <taxon>Mammalia</taxon>
        <taxon>Eutheria</taxon>
        <taxon>Laurasiatheria</taxon>
        <taxon>Perissodactyla</taxon>
        <taxon>Equidae</taxon>
        <taxon>Equus</taxon>
    </lineage>
</organism>
<dbReference type="AlphaFoldDB" id="A0A3Q2HQB8"/>
<feature type="active site" evidence="17">
    <location>
        <position position="136"/>
    </location>
</feature>
<evidence type="ECO:0000256" key="2">
    <source>
        <dbReference type="ARBA" id="ARBA00004236"/>
    </source>
</evidence>
<evidence type="ECO:0000256" key="15">
    <source>
        <dbReference type="ARBA" id="ARBA00040589"/>
    </source>
</evidence>
<dbReference type="InParanoid" id="A0A3Q2HQB8"/>
<accession>A0A3Q2HQB8</accession>
<keyword evidence="10 17" id="KW-0378">Hydrolase</keyword>
<dbReference type="GeneTree" id="ENSGT00390000009228"/>
<dbReference type="Proteomes" id="UP000002281">
    <property type="component" value="Chromosome 11"/>
</dbReference>
<dbReference type="Pfam" id="PF02099">
    <property type="entry name" value="Josephin"/>
    <property type="match status" value="1"/>
</dbReference>
<reference evidence="19" key="3">
    <citation type="submission" date="2025-09" db="UniProtKB">
        <authorList>
            <consortium name="Ensembl"/>
        </authorList>
    </citation>
    <scope>IDENTIFICATION</scope>
    <source>
        <strain evidence="19">Thoroughbred</strain>
    </source>
</reference>
<feature type="active site" evidence="17">
    <location>
        <position position="32"/>
    </location>
</feature>
<dbReference type="GO" id="GO:0005886">
    <property type="term" value="C:plasma membrane"/>
    <property type="evidence" value="ECO:0007669"/>
    <property type="project" value="UniProtKB-SubCell"/>
</dbReference>
<keyword evidence="11" id="KW-0832">Ubl conjugation</keyword>
<evidence type="ECO:0000256" key="1">
    <source>
        <dbReference type="ARBA" id="ARBA00000707"/>
    </source>
</evidence>
<evidence type="ECO:0000256" key="7">
    <source>
        <dbReference type="ARBA" id="ARBA00022553"/>
    </source>
</evidence>
<dbReference type="GO" id="GO:0006508">
    <property type="term" value="P:proteolysis"/>
    <property type="evidence" value="ECO:0007669"/>
    <property type="project" value="UniProtKB-KW"/>
</dbReference>
<dbReference type="STRING" id="9796.ENSECAP00000036258"/>
<dbReference type="Bgee" id="ENSECAG00000017889">
    <property type="expression patterns" value="Expressed in synovial membrane of synovial joint and 3 other cell types or tissues"/>
</dbReference>
<dbReference type="SMART" id="SM01246">
    <property type="entry name" value="Josephin"/>
    <property type="match status" value="1"/>
</dbReference>
<name>A0A3Q2HQB8_HORSE</name>
<reference evidence="19" key="2">
    <citation type="submission" date="2025-08" db="UniProtKB">
        <authorList>
            <consortium name="Ensembl"/>
        </authorList>
    </citation>
    <scope>IDENTIFICATION</scope>
    <source>
        <strain evidence="19">Thoroughbred</strain>
    </source>
</reference>
<dbReference type="PROSITE" id="PS50957">
    <property type="entry name" value="JOSEPHIN"/>
    <property type="match status" value="1"/>
</dbReference>
<dbReference type="InterPro" id="IPR040053">
    <property type="entry name" value="JOSD1/2"/>
</dbReference>
<evidence type="ECO:0000313" key="19">
    <source>
        <dbReference type="Ensembl" id="ENSECAP00000036258.2"/>
    </source>
</evidence>